<proteinExistence type="predicted"/>
<dbReference type="InterPro" id="IPR036397">
    <property type="entry name" value="RNaseH_sf"/>
</dbReference>
<accession>Q6I943</accession>
<feature type="non-terminal residue" evidence="1">
    <location>
        <position position="1"/>
    </location>
</feature>
<sequence length="155" mass="18157">NELQKERRVDWCKFMIDKFDAGEKKNVYDILTGDETWLYNYDPETKRQSTVWCFEDEPTPTKCRRTRSTQKQMVGSFFCKTGHIATVVLENQRTVNSEWYVSICAPKVLSAWCDKRPKSGTRHLLWHHDNAAPHTSARTMDYFSSKNISILPHPP</sequence>
<feature type="non-terminal residue" evidence="1">
    <location>
        <position position="155"/>
    </location>
</feature>
<organism evidence="1">
    <name type="scientific">Epinotia vertumnana</name>
    <dbReference type="NCBI Taxonomy" id="29055"/>
    <lineage>
        <taxon>Eukaryota</taxon>
        <taxon>Metazoa</taxon>
        <taxon>Ecdysozoa</taxon>
        <taxon>Arthropoda</taxon>
        <taxon>Hexapoda</taxon>
        <taxon>Insecta</taxon>
        <taxon>Pterygota</taxon>
        <taxon>Neoptera</taxon>
        <taxon>Endopterygota</taxon>
        <taxon>Lepidoptera</taxon>
        <taxon>Glossata</taxon>
        <taxon>Ditrysia</taxon>
        <taxon>Tortricoidea</taxon>
        <taxon>Tortricidae</taxon>
        <taxon>Olethreutinae</taxon>
        <taxon>Eucosmini</taxon>
        <taxon>Epinotia</taxon>
    </lineage>
</organism>
<reference evidence="1" key="1">
    <citation type="journal article" date="1993" name="Insect Mol. Biol.">
        <title>Five major subfamilies of mariner transposable elements in insects, including the Mediterranean fruit fly, and related arthropods.</title>
        <authorList>
            <person name="Robertson H.M."/>
            <person name="MacLeod E.G."/>
        </authorList>
    </citation>
    <scope>NUCLEOTIDE SEQUENCE</scope>
</reference>
<dbReference type="Gene3D" id="3.30.420.10">
    <property type="entry name" value="Ribonuclease H-like superfamily/Ribonuclease H"/>
    <property type="match status" value="1"/>
</dbReference>
<name>Q6I943_9NEOP</name>
<evidence type="ECO:0000313" key="1">
    <source>
        <dbReference type="EMBL" id="AAN86604.1"/>
    </source>
</evidence>
<dbReference type="PANTHER" id="PTHR46060:SF1">
    <property type="entry name" value="MARINER MOS1 TRANSPOSASE-LIKE PROTEIN"/>
    <property type="match status" value="1"/>
</dbReference>
<dbReference type="PANTHER" id="PTHR46060">
    <property type="entry name" value="MARINER MOS1 TRANSPOSASE-LIKE PROTEIN"/>
    <property type="match status" value="1"/>
</dbReference>
<dbReference type="AlphaFoldDB" id="Q6I943"/>
<dbReference type="EMBL" id="U04458">
    <property type="protein sequence ID" value="AAN86604.1"/>
    <property type="molecule type" value="Genomic_DNA"/>
</dbReference>
<protein>
    <submittedName>
        <fullName evidence="1">Transposase</fullName>
    </submittedName>
</protein>
<dbReference type="GO" id="GO:0003676">
    <property type="term" value="F:nucleic acid binding"/>
    <property type="evidence" value="ECO:0007669"/>
    <property type="project" value="InterPro"/>
</dbReference>
<dbReference type="InterPro" id="IPR052709">
    <property type="entry name" value="Transposase-MT_Hybrid"/>
</dbReference>